<evidence type="ECO:0000313" key="1">
    <source>
        <dbReference type="EMBL" id="CAF4448696.1"/>
    </source>
</evidence>
<dbReference type="Proteomes" id="UP000663881">
    <property type="component" value="Unassembled WGS sequence"/>
</dbReference>
<reference evidence="1" key="1">
    <citation type="submission" date="2021-02" db="EMBL/GenBank/DDBJ databases">
        <authorList>
            <person name="Nowell W R."/>
        </authorList>
    </citation>
    <scope>NUCLEOTIDE SEQUENCE</scope>
</reference>
<organism evidence="1 2">
    <name type="scientific">Adineta steineri</name>
    <dbReference type="NCBI Taxonomy" id="433720"/>
    <lineage>
        <taxon>Eukaryota</taxon>
        <taxon>Metazoa</taxon>
        <taxon>Spiralia</taxon>
        <taxon>Gnathifera</taxon>
        <taxon>Rotifera</taxon>
        <taxon>Eurotatoria</taxon>
        <taxon>Bdelloidea</taxon>
        <taxon>Adinetida</taxon>
        <taxon>Adinetidae</taxon>
        <taxon>Adineta</taxon>
    </lineage>
</organism>
<comment type="caution">
    <text evidence="1">The sequence shown here is derived from an EMBL/GenBank/DDBJ whole genome shotgun (WGS) entry which is preliminary data.</text>
</comment>
<dbReference type="GO" id="GO:0004497">
    <property type="term" value="F:monooxygenase activity"/>
    <property type="evidence" value="ECO:0007669"/>
    <property type="project" value="InterPro"/>
</dbReference>
<dbReference type="GO" id="GO:0016705">
    <property type="term" value="F:oxidoreductase activity, acting on paired donors, with incorporation or reduction of molecular oxygen"/>
    <property type="evidence" value="ECO:0007669"/>
    <property type="project" value="InterPro"/>
</dbReference>
<dbReference type="InterPro" id="IPR036396">
    <property type="entry name" value="Cyt_P450_sf"/>
</dbReference>
<sequence>NRDKNVFQNPDEFLPERSDLNKIIVWNGVEEDILDADITKRPVRYCPGHDFSIDVIQFVAEQFLPIVSDDGNVQEPDFSLDEIDGQNHVSEENINMKALDENDRKLISMNLNINGLNGIDLSCYAVLDNYTK</sequence>
<feature type="non-terminal residue" evidence="1">
    <location>
        <position position="1"/>
    </location>
</feature>
<dbReference type="GO" id="GO:0020037">
    <property type="term" value="F:heme binding"/>
    <property type="evidence" value="ECO:0007669"/>
    <property type="project" value="InterPro"/>
</dbReference>
<name>A0A820SB90_9BILA</name>
<feature type="non-terminal residue" evidence="1">
    <location>
        <position position="132"/>
    </location>
</feature>
<protein>
    <submittedName>
        <fullName evidence="1">Uncharacterized protein</fullName>
    </submittedName>
</protein>
<dbReference type="GO" id="GO:0005506">
    <property type="term" value="F:iron ion binding"/>
    <property type="evidence" value="ECO:0007669"/>
    <property type="project" value="InterPro"/>
</dbReference>
<dbReference type="AlphaFoldDB" id="A0A820SB90"/>
<accession>A0A820SB90</accession>
<proteinExistence type="predicted"/>
<dbReference type="SUPFAM" id="SSF48264">
    <property type="entry name" value="Cytochrome P450"/>
    <property type="match status" value="1"/>
</dbReference>
<evidence type="ECO:0000313" key="2">
    <source>
        <dbReference type="Proteomes" id="UP000663881"/>
    </source>
</evidence>
<gene>
    <name evidence="1" type="ORF">OKA104_LOCUS54040</name>
</gene>
<dbReference type="EMBL" id="CAJOAY010035002">
    <property type="protein sequence ID" value="CAF4448696.1"/>
    <property type="molecule type" value="Genomic_DNA"/>
</dbReference>